<keyword evidence="3" id="KW-1185">Reference proteome</keyword>
<sequence>MFTPDPIPRPSGPPASSTPLADYLSWTRCGTDDDYTVLPRSLAESMPLPWQQHMRDLLAEFHQAFGHLQWPVYRVVPSGYERLTELDEQQLSEIGCTMELGDNGEPEYRLRDGSRVEDPEERQVLVPRADPIPKRHAGSEGPATGPAPPDR</sequence>
<proteinExistence type="predicted"/>
<dbReference type="Proteomes" id="UP000199301">
    <property type="component" value="Unassembled WGS sequence"/>
</dbReference>
<feature type="region of interest" description="Disordered" evidence="1">
    <location>
        <begin position="98"/>
        <end position="151"/>
    </location>
</feature>
<name>A0A1H1D8M6_9ACTN</name>
<dbReference type="OrthoDB" id="6045594at2"/>
<evidence type="ECO:0000256" key="1">
    <source>
        <dbReference type="SAM" id="MobiDB-lite"/>
    </source>
</evidence>
<evidence type="ECO:0000313" key="2">
    <source>
        <dbReference type="EMBL" id="SDQ72891.1"/>
    </source>
</evidence>
<feature type="compositionally biased region" description="Basic and acidic residues" evidence="1">
    <location>
        <begin position="106"/>
        <end position="123"/>
    </location>
</feature>
<protein>
    <submittedName>
        <fullName evidence="2">Uncharacterized protein</fullName>
    </submittedName>
</protein>
<organism evidence="2 3">
    <name type="scientific">Actinopolyspora saharensis</name>
    <dbReference type="NCBI Taxonomy" id="995062"/>
    <lineage>
        <taxon>Bacteria</taxon>
        <taxon>Bacillati</taxon>
        <taxon>Actinomycetota</taxon>
        <taxon>Actinomycetes</taxon>
        <taxon>Actinopolysporales</taxon>
        <taxon>Actinopolysporaceae</taxon>
        <taxon>Actinopolyspora</taxon>
    </lineage>
</organism>
<accession>A0A1H1D8M6</accession>
<dbReference type="AlphaFoldDB" id="A0A1H1D8M6"/>
<gene>
    <name evidence="2" type="ORF">SAMN04489718_1958</name>
</gene>
<dbReference type="EMBL" id="FNKO01000002">
    <property type="protein sequence ID" value="SDQ72891.1"/>
    <property type="molecule type" value="Genomic_DNA"/>
</dbReference>
<dbReference type="RefSeq" id="WP_092523148.1">
    <property type="nucleotide sequence ID" value="NZ_FNKO01000002.1"/>
</dbReference>
<reference evidence="3" key="1">
    <citation type="submission" date="2016-10" db="EMBL/GenBank/DDBJ databases">
        <authorList>
            <person name="Varghese N."/>
            <person name="Submissions S."/>
        </authorList>
    </citation>
    <scope>NUCLEOTIDE SEQUENCE [LARGE SCALE GENOMIC DNA]</scope>
    <source>
        <strain evidence="3">DSM 45459</strain>
    </source>
</reference>
<evidence type="ECO:0000313" key="3">
    <source>
        <dbReference type="Proteomes" id="UP000199301"/>
    </source>
</evidence>
<dbReference type="STRING" id="995062.SAMN04489718_1958"/>